<evidence type="ECO:0000256" key="1">
    <source>
        <dbReference type="SAM" id="MobiDB-lite"/>
    </source>
</evidence>
<protein>
    <submittedName>
        <fullName evidence="2">Uncharacterized protein</fullName>
    </submittedName>
</protein>
<dbReference type="PANTHER" id="PTHR36746">
    <property type="entry name" value="BNAC04G51760D PROTEIN"/>
    <property type="match status" value="1"/>
</dbReference>
<organism evidence="2 3">
    <name type="scientific">Carya illinoinensis</name>
    <name type="common">Pecan</name>
    <dbReference type="NCBI Taxonomy" id="32201"/>
    <lineage>
        <taxon>Eukaryota</taxon>
        <taxon>Viridiplantae</taxon>
        <taxon>Streptophyta</taxon>
        <taxon>Embryophyta</taxon>
        <taxon>Tracheophyta</taxon>
        <taxon>Spermatophyta</taxon>
        <taxon>Magnoliopsida</taxon>
        <taxon>eudicotyledons</taxon>
        <taxon>Gunneridae</taxon>
        <taxon>Pentapetalae</taxon>
        <taxon>rosids</taxon>
        <taxon>fabids</taxon>
        <taxon>Fagales</taxon>
        <taxon>Juglandaceae</taxon>
        <taxon>Carya</taxon>
    </lineage>
</organism>
<accession>A0A922EKP7</accession>
<proteinExistence type="predicted"/>
<dbReference type="AlphaFoldDB" id="A0A922EKP7"/>
<dbReference type="EMBL" id="CM031831">
    <property type="protein sequence ID" value="KAG6703695.1"/>
    <property type="molecule type" value="Genomic_DNA"/>
</dbReference>
<sequence length="175" mass="19406">MSMEDNHNSSPKSVKVCEKILSAVTSSPVYRTLHRISSCQEHPTAASPAPNPSKLIHTPFTAATAIDIPITTPASHEHPKSSKGSQHLDAVEVPIEFDFSSPPKLNVEGKPATPKPNDEDRFSEFITITKMKMLNGIDDDDQDKKKEKIDIDQEYIDRTKMKIRATTPSISNGRR</sequence>
<gene>
    <name evidence="2" type="ORF">I3842_07G098300</name>
</gene>
<dbReference type="Proteomes" id="UP000811246">
    <property type="component" value="Chromosome 7"/>
</dbReference>
<feature type="region of interest" description="Disordered" evidence="1">
    <location>
        <begin position="99"/>
        <end position="121"/>
    </location>
</feature>
<reference evidence="2" key="1">
    <citation type="submission" date="2021-01" db="EMBL/GenBank/DDBJ databases">
        <authorList>
            <person name="Lovell J.T."/>
            <person name="Bentley N."/>
            <person name="Bhattarai G."/>
            <person name="Jenkins J.W."/>
            <person name="Sreedasyam A."/>
            <person name="Alarcon Y."/>
            <person name="Bock C."/>
            <person name="Boston L."/>
            <person name="Carlson J."/>
            <person name="Cervantes K."/>
            <person name="Clermont K."/>
            <person name="Krom N."/>
            <person name="Kubenka K."/>
            <person name="Mamidi S."/>
            <person name="Mattison C."/>
            <person name="Monteros M."/>
            <person name="Pisani C."/>
            <person name="Plott C."/>
            <person name="Rajasekar S."/>
            <person name="Rhein H.S."/>
            <person name="Rohla C."/>
            <person name="Song M."/>
            <person name="Hilaire R.S."/>
            <person name="Shu S."/>
            <person name="Wells L."/>
            <person name="Wang X."/>
            <person name="Webber J."/>
            <person name="Heerema R.J."/>
            <person name="Klein P."/>
            <person name="Conner P."/>
            <person name="Grauke L."/>
            <person name="Grimwood J."/>
            <person name="Schmutz J."/>
            <person name="Randall J.J."/>
        </authorList>
    </citation>
    <scope>NUCLEOTIDE SEQUENCE</scope>
    <source>
        <tissue evidence="2">Leaf</tissue>
    </source>
</reference>
<evidence type="ECO:0000313" key="2">
    <source>
        <dbReference type="EMBL" id="KAG6703695.1"/>
    </source>
</evidence>
<evidence type="ECO:0000313" key="3">
    <source>
        <dbReference type="Proteomes" id="UP000811246"/>
    </source>
</evidence>
<dbReference type="PANTHER" id="PTHR36746:SF3">
    <property type="entry name" value="DUF4005 DOMAIN-CONTAINING PROTEIN"/>
    <property type="match status" value="1"/>
</dbReference>
<comment type="caution">
    <text evidence="2">The sequence shown here is derived from an EMBL/GenBank/DDBJ whole genome shotgun (WGS) entry which is preliminary data.</text>
</comment>
<name>A0A922EKP7_CARIL</name>